<accession>A0ABS9VGL7</accession>
<comment type="caution">
    <text evidence="1">The sequence shown here is derived from an EMBL/GenBank/DDBJ whole genome shotgun (WGS) entry which is preliminary data.</text>
</comment>
<dbReference type="EMBL" id="JAKZGO010000025">
    <property type="protein sequence ID" value="MCH7415589.1"/>
    <property type="molecule type" value="Genomic_DNA"/>
</dbReference>
<protein>
    <submittedName>
        <fullName evidence="1">LamG domain-containing protein</fullName>
    </submittedName>
</protein>
<reference evidence="1" key="1">
    <citation type="submission" date="2022-03" db="EMBL/GenBank/DDBJ databases">
        <title>De novo assembled genomes of Belliella spp. (Cyclobacteriaceae) strains.</title>
        <authorList>
            <person name="Szabo A."/>
            <person name="Korponai K."/>
            <person name="Felfoldi T."/>
        </authorList>
    </citation>
    <scope>NUCLEOTIDE SEQUENCE</scope>
    <source>
        <strain evidence="1">DSM 111903</strain>
    </source>
</reference>
<proteinExistence type="predicted"/>
<dbReference type="InterPro" id="IPR013320">
    <property type="entry name" value="ConA-like_dom_sf"/>
</dbReference>
<organism evidence="1 2">
    <name type="scientific">Belliella alkalica</name>
    <dbReference type="NCBI Taxonomy" id="1730871"/>
    <lineage>
        <taxon>Bacteria</taxon>
        <taxon>Pseudomonadati</taxon>
        <taxon>Bacteroidota</taxon>
        <taxon>Cytophagia</taxon>
        <taxon>Cytophagales</taxon>
        <taxon>Cyclobacteriaceae</taxon>
        <taxon>Belliella</taxon>
    </lineage>
</organism>
<evidence type="ECO:0000313" key="1">
    <source>
        <dbReference type="EMBL" id="MCH7415589.1"/>
    </source>
</evidence>
<evidence type="ECO:0000313" key="2">
    <source>
        <dbReference type="Proteomes" id="UP001165430"/>
    </source>
</evidence>
<name>A0ABS9VGL7_9BACT</name>
<dbReference type="Proteomes" id="UP001165430">
    <property type="component" value="Unassembled WGS sequence"/>
</dbReference>
<dbReference type="SUPFAM" id="SSF49899">
    <property type="entry name" value="Concanavalin A-like lectins/glucanases"/>
    <property type="match status" value="1"/>
</dbReference>
<sequence>MKKLNIYLIALGLIAFGCDGTYTDDIVPVAPGSDEAAPTVVINFPLEGTQIRVPDETTTLNINFVVSDDIEIESVVVRLNGTEILQVSEFLDYRRFVKTFVHEQLGNGNHVLVIEAKDLSGKSTTETVNFEKVEPYSPVYDNEVFYLPFDGDYLELVSVEEATIVGSPGFATAGVVGRAYQGSSSGYLTLPTTGLTNDEFSAVFWYKVNPSPDRAGILVMGPPDPNNPTNQNFRNHGFRLFREAAGSMQRIKLNVGNGSGDNWFDGGAAADIDPSKNEWVHIAFSISGSNVAVYLDGEVVSQGSFSGIDWTGCDLLSVGSGAPRFSEWGHLSTQSLIDELRIFNKALTQTEIQTIIEAEKP</sequence>
<dbReference type="Gene3D" id="2.60.40.10">
    <property type="entry name" value="Immunoglobulins"/>
    <property type="match status" value="1"/>
</dbReference>
<keyword evidence="2" id="KW-1185">Reference proteome</keyword>
<dbReference type="RefSeq" id="WP_241414465.1">
    <property type="nucleotide sequence ID" value="NZ_JAKZGO010000025.1"/>
</dbReference>
<dbReference type="Gene3D" id="2.60.120.200">
    <property type="match status" value="1"/>
</dbReference>
<dbReference type="InterPro" id="IPR013783">
    <property type="entry name" value="Ig-like_fold"/>
</dbReference>
<dbReference type="PROSITE" id="PS51257">
    <property type="entry name" value="PROKAR_LIPOPROTEIN"/>
    <property type="match status" value="1"/>
</dbReference>
<dbReference type="Pfam" id="PF13385">
    <property type="entry name" value="Laminin_G_3"/>
    <property type="match status" value="1"/>
</dbReference>
<gene>
    <name evidence="1" type="ORF">MM213_18955</name>
</gene>